<gene>
    <name evidence="3" type="ORF">SOCG_06530</name>
</gene>
<evidence type="ECO:0000313" key="3">
    <source>
        <dbReference type="EMBL" id="EPX71713.1"/>
    </source>
</evidence>
<keyword evidence="2" id="KW-0812">Transmembrane</keyword>
<feature type="transmembrane region" description="Helical" evidence="2">
    <location>
        <begin position="117"/>
        <end position="136"/>
    </location>
</feature>
<dbReference type="Proteomes" id="UP000016088">
    <property type="component" value="Unassembled WGS sequence"/>
</dbReference>
<protein>
    <submittedName>
        <fullName evidence="3">Uncharacterized protein</fullName>
    </submittedName>
</protein>
<keyword evidence="2" id="KW-0472">Membrane</keyword>
<keyword evidence="2" id="KW-1133">Transmembrane helix</keyword>
<dbReference type="GeneID" id="25033965"/>
<feature type="compositionally biased region" description="Polar residues" evidence="1">
    <location>
        <begin position="254"/>
        <end position="266"/>
    </location>
</feature>
<name>S9PW59_SCHOY</name>
<evidence type="ECO:0000256" key="2">
    <source>
        <dbReference type="SAM" id="Phobius"/>
    </source>
</evidence>
<dbReference type="VEuPathDB" id="FungiDB:SOCG_06530"/>
<feature type="transmembrane region" description="Helical" evidence="2">
    <location>
        <begin position="148"/>
        <end position="171"/>
    </location>
</feature>
<dbReference type="OMA" id="ESCINMR"/>
<reference evidence="3 4" key="1">
    <citation type="journal article" date="2011" name="Science">
        <title>Comparative functional genomics of the fission yeasts.</title>
        <authorList>
            <person name="Rhind N."/>
            <person name="Chen Z."/>
            <person name="Yassour M."/>
            <person name="Thompson D.A."/>
            <person name="Haas B.J."/>
            <person name="Habib N."/>
            <person name="Wapinski I."/>
            <person name="Roy S."/>
            <person name="Lin M.F."/>
            <person name="Heiman D.I."/>
            <person name="Young S.K."/>
            <person name="Furuya K."/>
            <person name="Guo Y."/>
            <person name="Pidoux A."/>
            <person name="Chen H.M."/>
            <person name="Robbertse B."/>
            <person name="Goldberg J.M."/>
            <person name="Aoki K."/>
            <person name="Bayne E.H."/>
            <person name="Berlin A.M."/>
            <person name="Desjardins C.A."/>
            <person name="Dobbs E."/>
            <person name="Dukaj L."/>
            <person name="Fan L."/>
            <person name="FitzGerald M.G."/>
            <person name="French C."/>
            <person name="Gujja S."/>
            <person name="Hansen K."/>
            <person name="Keifenheim D."/>
            <person name="Levin J.Z."/>
            <person name="Mosher R.A."/>
            <person name="Mueller C.A."/>
            <person name="Pfiffner J."/>
            <person name="Priest M."/>
            <person name="Russ C."/>
            <person name="Smialowska A."/>
            <person name="Swoboda P."/>
            <person name="Sykes S.M."/>
            <person name="Vaughn M."/>
            <person name="Vengrova S."/>
            <person name="Yoder R."/>
            <person name="Zeng Q."/>
            <person name="Allshire R."/>
            <person name="Baulcombe D."/>
            <person name="Birren B.W."/>
            <person name="Brown W."/>
            <person name="Ekwall K."/>
            <person name="Kellis M."/>
            <person name="Leatherwood J."/>
            <person name="Levin H."/>
            <person name="Margalit H."/>
            <person name="Martienssen R."/>
            <person name="Nieduszynski C.A."/>
            <person name="Spatafora J.W."/>
            <person name="Friedman N."/>
            <person name="Dalgaard J.Z."/>
            <person name="Baumann P."/>
            <person name="Niki H."/>
            <person name="Regev A."/>
            <person name="Nusbaum C."/>
        </authorList>
    </citation>
    <scope>NUCLEOTIDE SEQUENCE [LARGE SCALE GENOMIC DNA]</scope>
    <source>
        <strain evidence="4">yFS286</strain>
    </source>
</reference>
<feature type="region of interest" description="Disordered" evidence="1">
    <location>
        <begin position="253"/>
        <end position="292"/>
    </location>
</feature>
<feature type="transmembrane region" description="Helical" evidence="2">
    <location>
        <begin position="178"/>
        <end position="202"/>
    </location>
</feature>
<accession>S9PW59</accession>
<dbReference type="AlphaFoldDB" id="S9PW59"/>
<dbReference type="EMBL" id="KE503208">
    <property type="protein sequence ID" value="EPX71713.1"/>
    <property type="molecule type" value="Genomic_DNA"/>
</dbReference>
<feature type="region of interest" description="Disordered" evidence="1">
    <location>
        <begin position="47"/>
        <end position="80"/>
    </location>
</feature>
<dbReference type="RefSeq" id="XP_013020855.1">
    <property type="nucleotide sequence ID" value="XM_013165401.1"/>
</dbReference>
<feature type="compositionally biased region" description="Polar residues" evidence="1">
    <location>
        <begin position="71"/>
        <end position="80"/>
    </location>
</feature>
<dbReference type="HOGENOM" id="CLU_089406_0_0_1"/>
<proteinExistence type="predicted"/>
<feature type="compositionally biased region" description="Basic and acidic residues" evidence="1">
    <location>
        <begin position="1"/>
        <end position="14"/>
    </location>
</feature>
<evidence type="ECO:0000313" key="4">
    <source>
        <dbReference type="Proteomes" id="UP000016088"/>
    </source>
</evidence>
<sequence length="292" mass="32666">MNEKEKKGHQKSVEPAKVACLSSSTSSENCLPKYSEIPYSHVDNMEKGSLRLQSDPDPAPSYSRRRHQEASSRMAQGNGPSNSLRVCKEILWLIFWPAKIARIPEAQRRQENEALRLGWCLNGSIILNFIFSYKYLVPFIKESMKESVWLWFQITVAVVLVIATFYMFLFFCSLLVDFIVTLIPLVLSGTTMLVSGISSFLSSLFSGISLFLSSLFFGISALFSGISSFLSSLFSVIISALGFRMPMSSEPECQFNNSSDNTFEQPSTEHSEQSPGLRRGPGQSRDVESSRS</sequence>
<organism evidence="3 4">
    <name type="scientific">Schizosaccharomyces octosporus (strain yFS286)</name>
    <name type="common">Fission yeast</name>
    <name type="synonym">Octosporomyces octosporus</name>
    <dbReference type="NCBI Taxonomy" id="483514"/>
    <lineage>
        <taxon>Eukaryota</taxon>
        <taxon>Fungi</taxon>
        <taxon>Dikarya</taxon>
        <taxon>Ascomycota</taxon>
        <taxon>Taphrinomycotina</taxon>
        <taxon>Schizosaccharomycetes</taxon>
        <taxon>Schizosaccharomycetales</taxon>
        <taxon>Schizosaccharomycetaceae</taxon>
        <taxon>Schizosaccharomyces</taxon>
    </lineage>
</organism>
<keyword evidence="4" id="KW-1185">Reference proteome</keyword>
<evidence type="ECO:0000256" key="1">
    <source>
        <dbReference type="SAM" id="MobiDB-lite"/>
    </source>
</evidence>
<feature type="region of interest" description="Disordered" evidence="1">
    <location>
        <begin position="1"/>
        <end position="32"/>
    </location>
</feature>
<feature type="transmembrane region" description="Helical" evidence="2">
    <location>
        <begin position="208"/>
        <end position="241"/>
    </location>
</feature>